<dbReference type="PANTHER" id="PTHR46534">
    <property type="entry name" value="IGGFC_BINDING DOMAIN-CONTAINING PROTEIN"/>
    <property type="match status" value="1"/>
</dbReference>
<name>A0ABW4VL45_9BACT</name>
<organism evidence="2 3">
    <name type="scientific">Belliella marina</name>
    <dbReference type="NCBI Taxonomy" id="1644146"/>
    <lineage>
        <taxon>Bacteria</taxon>
        <taxon>Pseudomonadati</taxon>
        <taxon>Bacteroidota</taxon>
        <taxon>Cytophagia</taxon>
        <taxon>Cytophagales</taxon>
        <taxon>Cyclobacteriaceae</taxon>
        <taxon>Belliella</taxon>
    </lineage>
</organism>
<dbReference type="InterPro" id="IPR000601">
    <property type="entry name" value="PKD_dom"/>
</dbReference>
<dbReference type="InterPro" id="IPR022409">
    <property type="entry name" value="PKD/Chitinase_dom"/>
</dbReference>
<protein>
    <submittedName>
        <fullName evidence="2">PKD domain-containing protein</fullName>
    </submittedName>
</protein>
<dbReference type="SMART" id="SM00089">
    <property type="entry name" value="PKD"/>
    <property type="match status" value="1"/>
</dbReference>
<evidence type="ECO:0000259" key="1">
    <source>
        <dbReference type="PROSITE" id="PS50093"/>
    </source>
</evidence>
<evidence type="ECO:0000313" key="2">
    <source>
        <dbReference type="EMBL" id="MFD2034720.1"/>
    </source>
</evidence>
<dbReference type="InterPro" id="IPR035986">
    <property type="entry name" value="PKD_dom_sf"/>
</dbReference>
<comment type="caution">
    <text evidence="2">The sequence shown here is derived from an EMBL/GenBank/DDBJ whole genome shotgun (WGS) entry which is preliminary data.</text>
</comment>
<feature type="domain" description="PKD" evidence="1">
    <location>
        <begin position="476"/>
        <end position="522"/>
    </location>
</feature>
<dbReference type="SUPFAM" id="SSF49299">
    <property type="entry name" value="PKD domain"/>
    <property type="match status" value="1"/>
</dbReference>
<dbReference type="Pfam" id="PF17517">
    <property type="entry name" value="IgGFc_binding"/>
    <property type="match status" value="1"/>
</dbReference>
<dbReference type="RefSeq" id="WP_376885134.1">
    <property type="nucleotide sequence ID" value="NZ_JBHUHR010000022.1"/>
</dbReference>
<proteinExistence type="predicted"/>
<reference evidence="3" key="1">
    <citation type="journal article" date="2019" name="Int. J. Syst. Evol. Microbiol.">
        <title>The Global Catalogue of Microorganisms (GCM) 10K type strain sequencing project: providing services to taxonomists for standard genome sequencing and annotation.</title>
        <authorList>
            <consortium name="The Broad Institute Genomics Platform"/>
            <consortium name="The Broad Institute Genome Sequencing Center for Infectious Disease"/>
            <person name="Wu L."/>
            <person name="Ma J."/>
        </authorList>
    </citation>
    <scope>NUCLEOTIDE SEQUENCE [LARGE SCALE GENOMIC DNA]</scope>
    <source>
        <strain evidence="3">CGMCC 1.15180</strain>
    </source>
</reference>
<accession>A0ABW4VL45</accession>
<dbReference type="InterPro" id="IPR035234">
    <property type="entry name" value="IgGFc-bd_N"/>
</dbReference>
<sequence>MKNICLLISIFLLTIVESYAQFPTIGKEFWVGYMANNGSPGSMDVGSVQITAYEPTTGEIIYNGVIVPFELELGENFTYVFDEFDALHRNSEMIQSKSIYIHASGKISVHAFNERTVNYRSTDGTIILPSTSLGKDYYITSHFEIVSGSETTDGQNMNNESAMLIIAVEDNTKIEIQYARGTDGQPFPAPFTIELNAGETYQVLKNNDLTGTRVRVIGDTASECNNIAVFGGNKWTAVGNCGEQNDHLFQQIYPTSTWGTAYTHISLSQRNSGELLKIVASQPNTQVEVNGDIYNINQAASYVSLLIGPNQTASINSNNPISVTVFSRSQSCNSTGPTPNIGDPFMTTYQANDQLLFESYFRPFTNRSNIPYHHLNLITKTASAGLTILNGENIGGKFDPVPFNPEYSYARIDLEETNYHLTNPEGFIGYVYGLGNLDSYGFALGANFDNLDFEIDSEYDFEVIGDKVACLNVEGTWTIEASDDAFTYFLWDFGDGSQVKEGQSVTHTFDAPGVYDVIVTASISPSSCDDQENIYFELTVDSLLGNIIGPAISCPDIEYLTYVFDSYQNFERVEWLVSGGRISDIEDHTVTVNWGETNDEAWIKAIPFSPLGCPGDTIEYSVRILEKLEPQPPIGYEAICFEESVLYEYTVAEVVSGRSYKWYINGGEIVSQDDLSTVEVSWSTPGIVGEIWYQEYSDSNQSCEGTSNPLIVDIWEPLVSENISIADQFCNGENQGEIEISVSGGIPPYNYRWHEIPGLNSNRASNLAPGLYSVTISDQNGCQIFLNDLKINASPIMVVSPISTIQTSCHDSNDGVHILEIHDGVGPFRLAIEDAKFENNQWIIQNLSSGNHEILIYDNNECATLYSFFVESPDPLIVNFEIDKFTCPDESTGQISGIATGGTPPYEYTWEGNNTISQTLSNIPIGNYTLIVRDANGCETSSAISMSEADPAVRLPTGLRPKSELFDPISDCPLTFKMYIYNRWGELIYSGSDGWDGTYNGKSIIDGTYPYKVEYVYIKDGIQMSNIVSGSVTLIQ</sequence>
<evidence type="ECO:0000313" key="3">
    <source>
        <dbReference type="Proteomes" id="UP001597361"/>
    </source>
</evidence>
<dbReference type="Proteomes" id="UP001597361">
    <property type="component" value="Unassembled WGS sequence"/>
</dbReference>
<dbReference type="Pfam" id="PF18911">
    <property type="entry name" value="PKD_4"/>
    <property type="match status" value="1"/>
</dbReference>
<dbReference type="Gene3D" id="2.60.40.10">
    <property type="entry name" value="Immunoglobulins"/>
    <property type="match status" value="1"/>
</dbReference>
<dbReference type="CDD" id="cd00146">
    <property type="entry name" value="PKD"/>
    <property type="match status" value="1"/>
</dbReference>
<dbReference type="PANTHER" id="PTHR46534:SF1">
    <property type="entry name" value="IGGFC-BINDING PROTEIN N-TERMINAL DOMAIN-CONTAINING PROTEIN"/>
    <property type="match status" value="1"/>
</dbReference>
<keyword evidence="3" id="KW-1185">Reference proteome</keyword>
<dbReference type="InterPro" id="IPR025667">
    <property type="entry name" value="SprB_repeat"/>
</dbReference>
<dbReference type="InterPro" id="IPR013783">
    <property type="entry name" value="Ig-like_fold"/>
</dbReference>
<gene>
    <name evidence="2" type="ORF">ACFSKL_07970</name>
</gene>
<dbReference type="PROSITE" id="PS50093">
    <property type="entry name" value="PKD"/>
    <property type="match status" value="1"/>
</dbReference>
<dbReference type="Pfam" id="PF13573">
    <property type="entry name" value="SprB"/>
    <property type="match status" value="2"/>
</dbReference>
<dbReference type="EMBL" id="JBHUHR010000022">
    <property type="protein sequence ID" value="MFD2034720.1"/>
    <property type="molecule type" value="Genomic_DNA"/>
</dbReference>